<dbReference type="OrthoDB" id="42919at2759"/>
<evidence type="ECO:0000313" key="3">
    <source>
        <dbReference type="EMBL" id="KAG0009087.1"/>
    </source>
</evidence>
<organism evidence="3 4">
    <name type="scientific">Entomortierella chlamydospora</name>
    <dbReference type="NCBI Taxonomy" id="101097"/>
    <lineage>
        <taxon>Eukaryota</taxon>
        <taxon>Fungi</taxon>
        <taxon>Fungi incertae sedis</taxon>
        <taxon>Mucoromycota</taxon>
        <taxon>Mortierellomycotina</taxon>
        <taxon>Mortierellomycetes</taxon>
        <taxon>Mortierellales</taxon>
        <taxon>Mortierellaceae</taxon>
        <taxon>Entomortierella</taxon>
    </lineage>
</organism>
<dbReference type="EMBL" id="JAAAID010001694">
    <property type="protein sequence ID" value="KAG0009087.1"/>
    <property type="molecule type" value="Genomic_DNA"/>
</dbReference>
<proteinExistence type="predicted"/>
<evidence type="ECO:0000259" key="2">
    <source>
        <dbReference type="PROSITE" id="PS51502"/>
    </source>
</evidence>
<evidence type="ECO:0000256" key="1">
    <source>
        <dbReference type="ARBA" id="ARBA00011738"/>
    </source>
</evidence>
<dbReference type="InterPro" id="IPR044662">
    <property type="entry name" value="HS1/DABB1-like"/>
</dbReference>
<accession>A0A9P6MPV8</accession>
<dbReference type="PROSITE" id="PS51502">
    <property type="entry name" value="S_R_A_B_BARREL"/>
    <property type="match status" value="1"/>
</dbReference>
<gene>
    <name evidence="3" type="ORF">BGZ80_002752</name>
</gene>
<dbReference type="PANTHER" id="PTHR33178:SF10">
    <property type="entry name" value="STRESS-RESPONSE A_B BARREL DOMAIN-CONTAINING PROTEIN"/>
    <property type="match status" value="1"/>
</dbReference>
<reference evidence="3" key="1">
    <citation type="journal article" date="2020" name="Fungal Divers.">
        <title>Resolving the Mortierellaceae phylogeny through synthesis of multi-gene phylogenetics and phylogenomics.</title>
        <authorList>
            <person name="Vandepol N."/>
            <person name="Liber J."/>
            <person name="Desiro A."/>
            <person name="Na H."/>
            <person name="Kennedy M."/>
            <person name="Barry K."/>
            <person name="Grigoriev I.V."/>
            <person name="Miller A.N."/>
            <person name="O'Donnell K."/>
            <person name="Stajich J.E."/>
            <person name="Bonito G."/>
        </authorList>
    </citation>
    <scope>NUCLEOTIDE SEQUENCE</scope>
    <source>
        <strain evidence="3">NRRL 2769</strain>
    </source>
</reference>
<name>A0A9P6MPV8_9FUNG</name>
<dbReference type="SUPFAM" id="SSF54909">
    <property type="entry name" value="Dimeric alpha+beta barrel"/>
    <property type="match status" value="1"/>
</dbReference>
<sequence>MAIIHIVLFKLKPELSEQDGKELLMEIIELKKKVPEVETVQLGVNFNPRSKGFTHGFTMTFKNKDALETYDKSEAHVDAVKNYLSPRLEDLLIFDYEVENFSIPRPL</sequence>
<dbReference type="Gene3D" id="3.30.70.100">
    <property type="match status" value="1"/>
</dbReference>
<comment type="caution">
    <text evidence="3">The sequence shown here is derived from an EMBL/GenBank/DDBJ whole genome shotgun (WGS) entry which is preliminary data.</text>
</comment>
<dbReference type="Pfam" id="PF07876">
    <property type="entry name" value="Dabb"/>
    <property type="match status" value="1"/>
</dbReference>
<dbReference type="SMART" id="SM00886">
    <property type="entry name" value="Dabb"/>
    <property type="match status" value="1"/>
</dbReference>
<evidence type="ECO:0000313" key="4">
    <source>
        <dbReference type="Proteomes" id="UP000703661"/>
    </source>
</evidence>
<dbReference type="InterPro" id="IPR013097">
    <property type="entry name" value="Dabb"/>
</dbReference>
<dbReference type="PANTHER" id="PTHR33178">
    <property type="match status" value="1"/>
</dbReference>
<dbReference type="InterPro" id="IPR011008">
    <property type="entry name" value="Dimeric_a/b-barrel"/>
</dbReference>
<protein>
    <recommendedName>
        <fullName evidence="2">Stress-response A/B barrel domain-containing protein</fullName>
    </recommendedName>
</protein>
<comment type="subunit">
    <text evidence="1">Homodimer.</text>
</comment>
<dbReference type="AlphaFoldDB" id="A0A9P6MPV8"/>
<dbReference type="Proteomes" id="UP000703661">
    <property type="component" value="Unassembled WGS sequence"/>
</dbReference>
<keyword evidence="4" id="KW-1185">Reference proteome</keyword>
<feature type="domain" description="Stress-response A/B barrel" evidence="2">
    <location>
        <begin position="3"/>
        <end position="96"/>
    </location>
</feature>